<keyword evidence="3" id="KW-1185">Reference proteome</keyword>
<dbReference type="GO" id="GO:0016740">
    <property type="term" value="F:transferase activity"/>
    <property type="evidence" value="ECO:0007669"/>
    <property type="project" value="InterPro"/>
</dbReference>
<evidence type="ECO:0000259" key="1">
    <source>
        <dbReference type="Pfam" id="PF03756"/>
    </source>
</evidence>
<dbReference type="InterPro" id="IPR047757">
    <property type="entry name" value="AfsA-like"/>
</dbReference>
<gene>
    <name evidence="2" type="ORF">H1R13_19480</name>
</gene>
<evidence type="ECO:0000313" key="3">
    <source>
        <dbReference type="Proteomes" id="UP000517694"/>
    </source>
</evidence>
<dbReference type="NCBIfam" id="NF041195">
    <property type="entry name" value="ScbA_BarX_GamBu"/>
    <property type="match status" value="1"/>
</dbReference>
<dbReference type="EMBL" id="JACMHY010000007">
    <property type="protein sequence ID" value="MBC2867069.1"/>
    <property type="molecule type" value="Genomic_DNA"/>
</dbReference>
<reference evidence="2 3" key="1">
    <citation type="submission" date="2020-08" db="EMBL/GenBank/DDBJ databases">
        <title>Whole-Genome Sequence of French Clinical Streptomyces mexicanus Strain Q0842.</title>
        <authorList>
            <person name="Boxberger M."/>
            <person name="La Scola B."/>
        </authorList>
    </citation>
    <scope>NUCLEOTIDE SEQUENCE [LARGE SCALE GENOMIC DNA]</scope>
    <source>
        <strain evidence="2 3">Marseille-Q0842</strain>
    </source>
</reference>
<dbReference type="AlphaFoldDB" id="A0A7X1LRU0"/>
<organism evidence="2 3">
    <name type="scientific">Streptomyces mexicanus</name>
    <dbReference type="NCBI Taxonomy" id="178566"/>
    <lineage>
        <taxon>Bacteria</taxon>
        <taxon>Bacillati</taxon>
        <taxon>Actinomycetota</taxon>
        <taxon>Actinomycetes</taxon>
        <taxon>Kitasatosporales</taxon>
        <taxon>Streptomycetaceae</taxon>
        <taxon>Streptomyces</taxon>
    </lineage>
</organism>
<dbReference type="Proteomes" id="UP000517694">
    <property type="component" value="Unassembled WGS sequence"/>
</dbReference>
<proteinExistence type="predicted"/>
<dbReference type="Pfam" id="PF03756">
    <property type="entry name" value="AfsA"/>
    <property type="match status" value="2"/>
</dbReference>
<accession>A0A7X1LRU0</accession>
<dbReference type="InterPro" id="IPR005509">
    <property type="entry name" value="AfsA_hotdog_dom"/>
</dbReference>
<feature type="domain" description="A-factor biosynthesis hotdog" evidence="1">
    <location>
        <begin position="158"/>
        <end position="278"/>
    </location>
</feature>
<name>A0A7X1LRU0_9ACTN</name>
<comment type="caution">
    <text evidence="2">The sequence shown here is derived from an EMBL/GenBank/DDBJ whole genome shotgun (WGS) entry which is preliminary data.</text>
</comment>
<sequence>MLSDADRVADDHFRVTALWHRDHYLGHMNSDVCDPVLLAETARQAAIHLSHRFYGVPFGHPFVMHELTVDLDTPLPGLSADAPPVTLETRFHRQGEGRRIVTTMESVVDVGGRRLGRARVRWAVLDPRRYALLRKRAVTAASPGAVGGDAAPLAPSRVGHRLDRDVLLAADPAHPGQWWLRLDPRHPVLFDHPSDHIPGMALVEAFRQMSTVLAQDAPAAGASARRHPSALSVAFTSFGELDLPVRLTAEPADDEEAVPGAVLLLRAVQAERELAHARVRHPALHGTRSRQEAAC</sequence>
<dbReference type="OrthoDB" id="7838374at2"/>
<protein>
    <submittedName>
        <fullName evidence="2">Lactone biosynthesis protein, mmfl</fullName>
    </submittedName>
</protein>
<evidence type="ECO:0000313" key="2">
    <source>
        <dbReference type="EMBL" id="MBC2867069.1"/>
    </source>
</evidence>
<feature type="domain" description="A-factor biosynthesis hotdog" evidence="1">
    <location>
        <begin position="2"/>
        <end position="123"/>
    </location>
</feature>